<evidence type="ECO:0000313" key="2">
    <source>
        <dbReference type="EMBL" id="QEP30320.1"/>
    </source>
</evidence>
<organism evidence="2 3">
    <name type="scientific">Pukyongiella litopenaei</name>
    <dbReference type="NCBI Taxonomy" id="2605946"/>
    <lineage>
        <taxon>Bacteria</taxon>
        <taxon>Pseudomonadati</taxon>
        <taxon>Pseudomonadota</taxon>
        <taxon>Alphaproteobacteria</taxon>
        <taxon>Rhodobacterales</taxon>
        <taxon>Paracoccaceae</taxon>
        <taxon>Pukyongiella</taxon>
    </lineage>
</organism>
<accession>A0A5C2H292</accession>
<evidence type="ECO:0000313" key="3">
    <source>
        <dbReference type="Proteomes" id="UP000237655"/>
    </source>
</evidence>
<evidence type="ECO:0000256" key="1">
    <source>
        <dbReference type="SAM" id="MobiDB-lite"/>
    </source>
</evidence>
<gene>
    <name evidence="2" type="ORF">C6Y53_19005</name>
</gene>
<feature type="compositionally biased region" description="Basic and acidic residues" evidence="1">
    <location>
        <begin position="184"/>
        <end position="194"/>
    </location>
</feature>
<dbReference type="KEGG" id="thas:C6Y53_19005"/>
<dbReference type="EMBL" id="CP027665">
    <property type="protein sequence ID" value="QEP30320.1"/>
    <property type="molecule type" value="Genomic_DNA"/>
</dbReference>
<proteinExistence type="predicted"/>
<dbReference type="AlphaFoldDB" id="A0A5C2H292"/>
<keyword evidence="3" id="KW-1185">Reference proteome</keyword>
<sequence length="594" mass="66519">MQDMEFELEQAIQYRSVFDELRNVMPHGTFPQPQLGDSPPAPPTWEVLPALPTDVFGAVAHLLRVSGTIGWFEPSSTCPEPEASIFLSQAERSELKELARAWRTEGKSAGIQDIWTRLLSQKDSCLRPRLLSQEEKGPGTLEWCKTAFQLLLIADMAAEGLGRPLDDNEEVANVMRDLLAAKNQPDKGAQDEKTIAGSSLTRRHRHPASMTERIDTDVVCVLPKSRIAQVGCTLRSLSANLALLPPRAAVRCQWAEPVGALRHDDRATLDILLIPSPFEIQGIDFEEVPPHDGKHGQRPWGNFSLRQSWLEDPSKLEGITRDLIKQAKKQTKSLNAVMFPEYALNWDSFDRICKAAWEVEPELEFIISGASKNCDQHEGNHVLTALRHEKKGANGKPWISAVSRRKHHRWRLDARQVTDYALASALNPAVACWWESHKIMTPELYFHRFRQSSTFVTMICEDLARSDPCHEIIRSVGPNLVFALLMDGPQLPGRWGARYASSLADDPGCSVMTFTSWGLIRRMNQSGKYPPSRAIALWKDETGNVEQIMMPSGDGPAGVLVSLAGKDTTDYTIDGRSVSNWSWRFHGQQPILMP</sequence>
<dbReference type="Proteomes" id="UP000237655">
    <property type="component" value="Chromosome"/>
</dbReference>
<reference evidence="3" key="1">
    <citation type="submission" date="2018-03" db="EMBL/GenBank/DDBJ databases">
        <title>Genomic analysis of the strain SH-1 isolated from shrimp intestine.</title>
        <authorList>
            <person name="Kim Y.-S."/>
            <person name="Kim S.-E."/>
            <person name="Kim K.-H."/>
        </authorList>
    </citation>
    <scope>NUCLEOTIDE SEQUENCE [LARGE SCALE GENOMIC DNA]</scope>
    <source>
        <strain evidence="3">SH-1</strain>
    </source>
</reference>
<dbReference type="RefSeq" id="WP_149615512.1">
    <property type="nucleotide sequence ID" value="NZ_CP027665.1"/>
</dbReference>
<protein>
    <submittedName>
        <fullName evidence="2">Uncharacterized protein</fullName>
    </submittedName>
</protein>
<name>A0A5C2H292_9RHOB</name>
<feature type="region of interest" description="Disordered" evidence="1">
    <location>
        <begin position="182"/>
        <end position="208"/>
    </location>
</feature>